<dbReference type="SUPFAM" id="SSF53098">
    <property type="entry name" value="Ribonuclease H-like"/>
    <property type="match status" value="1"/>
</dbReference>
<evidence type="ECO:0000259" key="2">
    <source>
        <dbReference type="PROSITE" id="PS50994"/>
    </source>
</evidence>
<dbReference type="InterPro" id="IPR036397">
    <property type="entry name" value="RNaseH_sf"/>
</dbReference>
<reference evidence="3" key="1">
    <citation type="journal article" date="2020" name="mSystems">
        <title>Genome- and Community-Level Interaction Insights into Carbon Utilization and Element Cycling Functions of Hydrothermarchaeota in Hydrothermal Sediment.</title>
        <authorList>
            <person name="Zhou Z."/>
            <person name="Liu Y."/>
            <person name="Xu W."/>
            <person name="Pan J."/>
            <person name="Luo Z.H."/>
            <person name="Li M."/>
        </authorList>
    </citation>
    <scope>NUCLEOTIDE SEQUENCE [LARGE SCALE GENOMIC DNA]</scope>
    <source>
        <strain evidence="3">SpSt-783</strain>
    </source>
</reference>
<organism evidence="3">
    <name type="scientific">candidate division WOR-3 bacterium</name>
    <dbReference type="NCBI Taxonomy" id="2052148"/>
    <lineage>
        <taxon>Bacteria</taxon>
        <taxon>Bacteria division WOR-3</taxon>
    </lineage>
</organism>
<dbReference type="AlphaFoldDB" id="A0A7C6EJG9"/>
<feature type="transmembrane region" description="Helical" evidence="1">
    <location>
        <begin position="15"/>
        <end position="35"/>
    </location>
</feature>
<gene>
    <name evidence="3" type="ORF">ENV70_05710</name>
</gene>
<comment type="caution">
    <text evidence="3">The sequence shown here is derived from an EMBL/GenBank/DDBJ whole genome shotgun (WGS) entry which is preliminary data.</text>
</comment>
<evidence type="ECO:0000313" key="3">
    <source>
        <dbReference type="EMBL" id="HHS63087.1"/>
    </source>
</evidence>
<dbReference type="InterPro" id="IPR012337">
    <property type="entry name" value="RNaseH-like_sf"/>
</dbReference>
<dbReference type="EMBL" id="DTHJ01000119">
    <property type="protein sequence ID" value="HHS63087.1"/>
    <property type="molecule type" value="Genomic_DNA"/>
</dbReference>
<protein>
    <recommendedName>
        <fullName evidence="2">Integrase catalytic domain-containing protein</fullName>
    </recommendedName>
</protein>
<keyword evidence="1" id="KW-0472">Membrane</keyword>
<feature type="domain" description="Integrase catalytic" evidence="2">
    <location>
        <begin position="1"/>
        <end position="146"/>
    </location>
</feature>
<evidence type="ECO:0000256" key="1">
    <source>
        <dbReference type="SAM" id="Phobius"/>
    </source>
</evidence>
<dbReference type="GO" id="GO:0003676">
    <property type="term" value="F:nucleic acid binding"/>
    <property type="evidence" value="ECO:0007669"/>
    <property type="project" value="InterPro"/>
</dbReference>
<accession>A0A7C6EJG9</accession>
<keyword evidence="1" id="KW-1133">Transmembrane helix</keyword>
<proteinExistence type="predicted"/>
<dbReference type="PROSITE" id="PS50994">
    <property type="entry name" value="INTEGRASE"/>
    <property type="match status" value="1"/>
</dbReference>
<dbReference type="Gene3D" id="3.30.420.10">
    <property type="entry name" value="Ribonuclease H-like superfamily/Ribonuclease H"/>
    <property type="match status" value="1"/>
</dbReference>
<sequence length="231" mass="27321">MLLYAELVETETTWAHIQAVQAVILSYGVGLLYYVDSHSIFRLVRHRRSIWQYQRVGTDEALTQWRKVVERCGMQVIYALSPAAKGKVERPFRWLQDRLVRQCARDRVVKIEQCRSLLAEEVKRYNEHQVHSTTGEIPRIRYERALKEGRCCFKPFSLPPPYTSIKDVFCLHTLRRVDNYNQVSWQGEKITLPRGLKPGTEVELHIIPQNEQAEVRLWHKDKLLKVIYYKN</sequence>
<keyword evidence="1" id="KW-0812">Transmembrane</keyword>
<dbReference type="InterPro" id="IPR001584">
    <property type="entry name" value="Integrase_cat-core"/>
</dbReference>
<dbReference type="GO" id="GO:0015074">
    <property type="term" value="P:DNA integration"/>
    <property type="evidence" value="ECO:0007669"/>
    <property type="project" value="InterPro"/>
</dbReference>
<name>A0A7C6EJG9_UNCW3</name>